<keyword evidence="7" id="KW-0645">Protease</keyword>
<dbReference type="GO" id="GO:0004252">
    <property type="term" value="F:serine-type endopeptidase activity"/>
    <property type="evidence" value="ECO:0007669"/>
    <property type="project" value="InterPro"/>
</dbReference>
<feature type="transmembrane region" description="Helical" evidence="5">
    <location>
        <begin position="130"/>
        <end position="148"/>
    </location>
</feature>
<dbReference type="InterPro" id="IPR022764">
    <property type="entry name" value="Peptidase_S54_rhomboid_dom"/>
</dbReference>
<dbReference type="OrthoDB" id="9813074at2"/>
<dbReference type="InterPro" id="IPR050925">
    <property type="entry name" value="Rhomboid_protease_S54"/>
</dbReference>
<dbReference type="EMBL" id="FOYM01000016">
    <property type="protein sequence ID" value="SFR08320.1"/>
    <property type="molecule type" value="Genomic_DNA"/>
</dbReference>
<dbReference type="STRING" id="39060.SAMN05660706_11658"/>
<dbReference type="PANTHER" id="PTHR43731">
    <property type="entry name" value="RHOMBOID PROTEASE"/>
    <property type="match status" value="1"/>
</dbReference>
<keyword evidence="8" id="KW-1185">Reference proteome</keyword>
<dbReference type="AlphaFoldDB" id="A0A1I6DS77"/>
<evidence type="ECO:0000313" key="7">
    <source>
        <dbReference type="EMBL" id="SFR08320.1"/>
    </source>
</evidence>
<protein>
    <submittedName>
        <fullName evidence="7">Membrane associated serine protease, rhomboid family</fullName>
    </submittedName>
</protein>
<dbReference type="Proteomes" id="UP000199584">
    <property type="component" value="Unassembled WGS sequence"/>
</dbReference>
<evidence type="ECO:0000256" key="3">
    <source>
        <dbReference type="ARBA" id="ARBA00022989"/>
    </source>
</evidence>
<keyword evidence="7" id="KW-0378">Hydrolase</keyword>
<reference evidence="8" key="1">
    <citation type="submission" date="2016-10" db="EMBL/GenBank/DDBJ databases">
        <authorList>
            <person name="Varghese N."/>
            <person name="Submissions S."/>
        </authorList>
    </citation>
    <scope>NUCLEOTIDE SEQUENCE [LARGE SCALE GENOMIC DNA]</scope>
    <source>
        <strain evidence="8">DSM 3669</strain>
    </source>
</reference>
<dbReference type="GO" id="GO:0016020">
    <property type="term" value="C:membrane"/>
    <property type="evidence" value="ECO:0007669"/>
    <property type="project" value="UniProtKB-SubCell"/>
</dbReference>
<dbReference type="RefSeq" id="WP_092483882.1">
    <property type="nucleotide sequence ID" value="NZ_FOYM01000016.1"/>
</dbReference>
<organism evidence="7 8">
    <name type="scientific">Desulfoscipio geothermicus DSM 3669</name>
    <dbReference type="NCBI Taxonomy" id="1121426"/>
    <lineage>
        <taxon>Bacteria</taxon>
        <taxon>Bacillati</taxon>
        <taxon>Bacillota</taxon>
        <taxon>Clostridia</taxon>
        <taxon>Eubacteriales</taxon>
        <taxon>Desulfallaceae</taxon>
        <taxon>Desulfoscipio</taxon>
    </lineage>
</organism>
<dbReference type="GO" id="GO:0006508">
    <property type="term" value="P:proteolysis"/>
    <property type="evidence" value="ECO:0007669"/>
    <property type="project" value="UniProtKB-KW"/>
</dbReference>
<feature type="transmembrane region" description="Helical" evidence="5">
    <location>
        <begin position="155"/>
        <end position="180"/>
    </location>
</feature>
<dbReference type="InterPro" id="IPR035952">
    <property type="entry name" value="Rhomboid-like_sf"/>
</dbReference>
<name>A0A1I6DS77_9FIRM</name>
<comment type="subcellular location">
    <subcellularLocation>
        <location evidence="1">Membrane</location>
        <topology evidence="1">Multi-pass membrane protein</topology>
    </subcellularLocation>
</comment>
<evidence type="ECO:0000313" key="8">
    <source>
        <dbReference type="Proteomes" id="UP000199584"/>
    </source>
</evidence>
<feature type="transmembrane region" description="Helical" evidence="5">
    <location>
        <begin position="106"/>
        <end position="124"/>
    </location>
</feature>
<keyword evidence="4 5" id="KW-0472">Membrane</keyword>
<evidence type="ECO:0000256" key="5">
    <source>
        <dbReference type="SAM" id="Phobius"/>
    </source>
</evidence>
<feature type="transmembrane region" description="Helical" evidence="5">
    <location>
        <begin position="66"/>
        <end position="94"/>
    </location>
</feature>
<evidence type="ECO:0000256" key="1">
    <source>
        <dbReference type="ARBA" id="ARBA00004141"/>
    </source>
</evidence>
<dbReference type="PANTHER" id="PTHR43731:SF26">
    <property type="entry name" value="RHOMBOID-LIKE PROTEIN 10, CHLOROPLASTIC"/>
    <property type="match status" value="1"/>
</dbReference>
<feature type="domain" description="Peptidase S54 rhomboid" evidence="6">
    <location>
        <begin position="68"/>
        <end position="218"/>
    </location>
</feature>
<accession>A0A1I6DS77</accession>
<keyword evidence="3 5" id="KW-1133">Transmembrane helix</keyword>
<feature type="transmembrane region" description="Helical" evidence="5">
    <location>
        <begin position="12"/>
        <end position="30"/>
    </location>
</feature>
<dbReference type="Pfam" id="PF01694">
    <property type="entry name" value="Rhomboid"/>
    <property type="match status" value="1"/>
</dbReference>
<keyword evidence="2 5" id="KW-0812">Transmembrane</keyword>
<dbReference type="FunFam" id="1.20.1540.10:FF:000027">
    <property type="entry name" value="Rhomboid family intramembrane serine protease"/>
    <property type="match status" value="1"/>
</dbReference>
<evidence type="ECO:0000256" key="2">
    <source>
        <dbReference type="ARBA" id="ARBA00022692"/>
    </source>
</evidence>
<proteinExistence type="predicted"/>
<feature type="transmembrane region" description="Helical" evidence="5">
    <location>
        <begin position="200"/>
        <end position="218"/>
    </location>
</feature>
<gene>
    <name evidence="7" type="ORF">SAMN05660706_11658</name>
</gene>
<sequence>MIPLRDSVRSRTFPIVNLTIIVLNLIVYFLEVSVEPYQLNQIYYTFGLTPAEVLNTIFTGASLTPVLVSFITAMFIHGGWVHVIGNMLFLWVFGDNVEDRLGHFKYLLFYLAAGIVGSVAHIMTNPTSTVPVVGASGAVAGVLGAYIIAFPRSRILALVPIIIIFTLMEIPAVVFIALWFLIQLFNGVASLGGAANPVAYWAHVGGFIMGAVLIKIMAPRVAKGYFRP</sequence>
<evidence type="ECO:0000259" key="6">
    <source>
        <dbReference type="Pfam" id="PF01694"/>
    </source>
</evidence>
<dbReference type="SUPFAM" id="SSF144091">
    <property type="entry name" value="Rhomboid-like"/>
    <property type="match status" value="1"/>
</dbReference>
<evidence type="ECO:0000256" key="4">
    <source>
        <dbReference type="ARBA" id="ARBA00023136"/>
    </source>
</evidence>
<dbReference type="Gene3D" id="1.20.1540.10">
    <property type="entry name" value="Rhomboid-like"/>
    <property type="match status" value="1"/>
</dbReference>